<dbReference type="InterPro" id="IPR042099">
    <property type="entry name" value="ANL_N_sf"/>
</dbReference>
<dbReference type="Pfam" id="PF00501">
    <property type="entry name" value="AMP-binding"/>
    <property type="match status" value="1"/>
</dbReference>
<sequence length="321" mass="35190">MLELSLHAKRNDNAAVSGYRADVALGDLLLQQAALNKHHPAIITAHRILHYGELARDAVCLASHLRHQGVDAETTVAVLLPPGIEHITCQVAIMLAGGTILPLDPALTDDRLRAILRDAGAAWKLTDARHRRRLADARSIIVEQVAVGDGNALDFRPMRYSLSQITHRLYATAPHDPLTPKSVFARDILRLALDSRHVRFHHEDRVANIAPLTGEASLFEVWGALLNGAAVVMIPDNVVNDPCRFEKALGQFAISILRAPPALFNLIADIRPQMFRHLNYLLVGGESINAFAMRQILRAGPPRHLLYGDGTSTGTRLMPAL</sequence>
<dbReference type="RefSeq" id="WP_136990207.1">
    <property type="nucleotide sequence ID" value="NZ_SZPQ01000014.1"/>
</dbReference>
<dbReference type="Proteomes" id="UP000305202">
    <property type="component" value="Unassembled WGS sequence"/>
</dbReference>
<dbReference type="PANTHER" id="PTHR45527:SF1">
    <property type="entry name" value="FATTY ACID SYNTHASE"/>
    <property type="match status" value="1"/>
</dbReference>
<feature type="domain" description="AMP-dependent synthetase/ligase" evidence="1">
    <location>
        <begin position="31"/>
        <end position="302"/>
    </location>
</feature>
<dbReference type="InterPro" id="IPR000873">
    <property type="entry name" value="AMP-dep_synth/lig_dom"/>
</dbReference>
<name>A0ABY2SLN3_9HYPH</name>
<dbReference type="PANTHER" id="PTHR45527">
    <property type="entry name" value="NONRIBOSOMAL PEPTIDE SYNTHETASE"/>
    <property type="match status" value="1"/>
</dbReference>
<evidence type="ECO:0000259" key="1">
    <source>
        <dbReference type="Pfam" id="PF00501"/>
    </source>
</evidence>
<dbReference type="EMBL" id="SZPQ01000014">
    <property type="protein sequence ID" value="TKI06360.1"/>
    <property type="molecule type" value="Genomic_DNA"/>
</dbReference>
<protein>
    <recommendedName>
        <fullName evidence="1">AMP-dependent synthetase/ligase domain-containing protein</fullName>
    </recommendedName>
</protein>
<keyword evidence="3" id="KW-1185">Reference proteome</keyword>
<reference evidence="2 3" key="1">
    <citation type="submission" date="2019-04" db="EMBL/GenBank/DDBJ databases">
        <authorList>
            <person name="Li M."/>
            <person name="Gao C."/>
        </authorList>
    </citation>
    <scope>NUCLEOTIDE SEQUENCE [LARGE SCALE GENOMIC DNA]</scope>
    <source>
        <strain evidence="2 3">BGMRC 2031</strain>
    </source>
</reference>
<evidence type="ECO:0000313" key="2">
    <source>
        <dbReference type="EMBL" id="TKI06360.1"/>
    </source>
</evidence>
<dbReference type="Gene3D" id="3.40.50.12780">
    <property type="entry name" value="N-terminal domain of ligase-like"/>
    <property type="match status" value="1"/>
</dbReference>
<gene>
    <name evidence="2" type="ORF">FCN80_11020</name>
</gene>
<evidence type="ECO:0000313" key="3">
    <source>
        <dbReference type="Proteomes" id="UP000305202"/>
    </source>
</evidence>
<proteinExistence type="predicted"/>
<organism evidence="2 3">
    <name type="scientific">Martelella alba</name>
    <dbReference type="NCBI Taxonomy" id="2590451"/>
    <lineage>
        <taxon>Bacteria</taxon>
        <taxon>Pseudomonadati</taxon>
        <taxon>Pseudomonadota</taxon>
        <taxon>Alphaproteobacteria</taxon>
        <taxon>Hyphomicrobiales</taxon>
        <taxon>Aurantimonadaceae</taxon>
        <taxon>Martelella</taxon>
    </lineage>
</organism>
<comment type="caution">
    <text evidence="2">The sequence shown here is derived from an EMBL/GenBank/DDBJ whole genome shotgun (WGS) entry which is preliminary data.</text>
</comment>
<accession>A0ABY2SLN3</accession>
<dbReference type="SUPFAM" id="SSF56801">
    <property type="entry name" value="Acetyl-CoA synthetase-like"/>
    <property type="match status" value="1"/>
</dbReference>